<comment type="function">
    <text evidence="8">Converts the free carboxyl group of a malonyl-thioester to its methyl ester by transfer of a methyl group from S-adenosyl-L-methionine (SAM). It allows to synthesize pimeloyl-ACP via the fatty acid synthetic pathway.</text>
</comment>
<dbReference type="RefSeq" id="WP_052896800.1">
    <property type="nucleotide sequence ID" value="NZ_JRXE01000001.1"/>
</dbReference>
<evidence type="ECO:0000313" key="13">
    <source>
        <dbReference type="Proteomes" id="UP000037088"/>
    </source>
</evidence>
<dbReference type="Pfam" id="PF08241">
    <property type="entry name" value="Methyltransf_11"/>
    <property type="match status" value="1"/>
</dbReference>
<dbReference type="PATRIC" id="fig|1560201.3.peg.188"/>
<evidence type="ECO:0000256" key="8">
    <source>
        <dbReference type="HAMAP-Rule" id="MF_00835"/>
    </source>
</evidence>
<dbReference type="GO" id="GO:0102130">
    <property type="term" value="F:malonyl-CoA methyltransferase activity"/>
    <property type="evidence" value="ECO:0007669"/>
    <property type="project" value="UniProtKB-EC"/>
</dbReference>
<dbReference type="InterPro" id="IPR050602">
    <property type="entry name" value="Malonyl-ACP_OMT"/>
</dbReference>
<sequence length="251" mass="27594">MTLRVNKQAVAQAFGRAAHSYNQHAELQRRCGDQLMSQTDITPYHRVLDAGCGTGWFSQRWRERGCEVTALDLSAAMLAEAQSSQVAHHYLHGDIDAIPLPDNAVDLCWSNLAVQWCDDLAHALNQLSRVTRSGGKVLFSTLAADSLSEVREAWLQVDGAVHVNPFLTVEQIAAAGGGKALQLNQQTLTLAFPDVLSAMRSLKGIGATHVHQGRSTGLMTRQRLQQLENVWQRDARGFLLSYHLVFGVISL</sequence>
<dbReference type="HAMAP" id="MF_00835">
    <property type="entry name" value="BioC"/>
    <property type="match status" value="1"/>
</dbReference>
<keyword evidence="7 8" id="KW-0093">Biotin biosynthesis</keyword>
<dbReference type="GO" id="GO:0010340">
    <property type="term" value="F:carboxyl-O-methyltransferase activity"/>
    <property type="evidence" value="ECO:0007669"/>
    <property type="project" value="UniProtKB-UniRule"/>
</dbReference>
<dbReference type="NCBIfam" id="TIGR02072">
    <property type="entry name" value="BioC"/>
    <property type="match status" value="1"/>
</dbReference>
<comment type="catalytic activity">
    <reaction evidence="1 8">
        <text>malonyl-[ACP] + S-adenosyl-L-methionine = malonyl-[ACP] methyl ester + S-adenosyl-L-homocysteine</text>
        <dbReference type="Rhea" id="RHEA:17105"/>
        <dbReference type="Rhea" id="RHEA-COMP:9623"/>
        <dbReference type="Rhea" id="RHEA-COMP:9954"/>
        <dbReference type="ChEBI" id="CHEBI:57856"/>
        <dbReference type="ChEBI" id="CHEBI:59789"/>
        <dbReference type="ChEBI" id="CHEBI:78449"/>
        <dbReference type="ChEBI" id="CHEBI:78845"/>
        <dbReference type="EC" id="2.1.1.197"/>
    </reaction>
</comment>
<dbReference type="AlphaFoldDB" id="A0A0L7TIN0"/>
<dbReference type="GO" id="GO:0032259">
    <property type="term" value="P:methylation"/>
    <property type="evidence" value="ECO:0007669"/>
    <property type="project" value="UniProtKB-KW"/>
</dbReference>
<dbReference type="InterPro" id="IPR013216">
    <property type="entry name" value="Methyltransf_11"/>
</dbReference>
<keyword evidence="5 8" id="KW-0808">Transferase</keyword>
<dbReference type="SUPFAM" id="SSF53335">
    <property type="entry name" value="S-adenosyl-L-methionine-dependent methyltransferases"/>
    <property type="match status" value="1"/>
</dbReference>
<dbReference type="UniPathway" id="UPA00078"/>
<comment type="pathway">
    <text evidence="2 8">Cofactor biosynthesis; biotin biosynthesis.</text>
</comment>
<evidence type="ECO:0000256" key="7">
    <source>
        <dbReference type="ARBA" id="ARBA00022756"/>
    </source>
</evidence>
<dbReference type="STRING" id="1560201.NG42_00865"/>
<keyword evidence="6 8" id="KW-0949">S-adenosyl-L-methionine</keyword>
<evidence type="ECO:0000313" key="12">
    <source>
        <dbReference type="Proteomes" id="UP000036851"/>
    </source>
</evidence>
<evidence type="ECO:0000313" key="11">
    <source>
        <dbReference type="EMBL" id="KOC95195.1"/>
    </source>
</evidence>
<dbReference type="CDD" id="cd02440">
    <property type="entry name" value="AdoMet_MTases"/>
    <property type="match status" value="1"/>
</dbReference>
<keyword evidence="13" id="KW-1185">Reference proteome</keyword>
<organism evidence="11 12">
    <name type="scientific">Winslowiella iniecta</name>
    <dbReference type="NCBI Taxonomy" id="1560201"/>
    <lineage>
        <taxon>Bacteria</taxon>
        <taxon>Pseudomonadati</taxon>
        <taxon>Pseudomonadota</taxon>
        <taxon>Gammaproteobacteria</taxon>
        <taxon>Enterobacterales</taxon>
        <taxon>Erwiniaceae</taxon>
        <taxon>Winslowiella</taxon>
    </lineage>
</organism>
<evidence type="ECO:0000256" key="3">
    <source>
        <dbReference type="ARBA" id="ARBA00012327"/>
    </source>
</evidence>
<dbReference type="GO" id="GO:0008757">
    <property type="term" value="F:S-adenosylmethionine-dependent methyltransferase activity"/>
    <property type="evidence" value="ECO:0007669"/>
    <property type="project" value="InterPro"/>
</dbReference>
<comment type="caution">
    <text evidence="11">The sequence shown here is derived from an EMBL/GenBank/DDBJ whole genome shotgun (WGS) entry which is preliminary data.</text>
</comment>
<reference evidence="12 13" key="1">
    <citation type="journal article" date="2015" name="Int. J. Syst. Evol. Microbiol.">
        <title>Erwinia iniecta sp. nov., isolated from Russian wheat aphids (Diuraphis noxia).</title>
        <authorList>
            <person name="Campillo T."/>
            <person name="Luna E."/>
            <person name="Portier P."/>
            <person name="Fischer-Le Saux M."/>
            <person name="Lapitan N."/>
            <person name="Tisserat N.A."/>
            <person name="Leach J.E."/>
        </authorList>
    </citation>
    <scope>NUCLEOTIDE SEQUENCE [LARGE SCALE GENOMIC DNA]</scope>
    <source>
        <strain evidence="10 13">B120</strain>
        <strain evidence="11 12">B149</strain>
    </source>
</reference>
<protein>
    <recommendedName>
        <fullName evidence="3 8">Malonyl-[acyl-carrier protein] O-methyltransferase</fullName>
        <shortName evidence="8">Malonyl-ACP O-methyltransferase</shortName>
        <ecNumber evidence="3 8">2.1.1.197</ecNumber>
    </recommendedName>
    <alternativeName>
        <fullName evidence="8">Biotin synthesis protein BioC</fullName>
    </alternativeName>
</protein>
<dbReference type="PANTHER" id="PTHR13090:SF1">
    <property type="entry name" value="ARGININE-HYDROXYLASE NDUFAF5, MITOCHONDRIAL"/>
    <property type="match status" value="1"/>
</dbReference>
<dbReference type="EC" id="2.1.1.197" evidence="3 8"/>
<dbReference type="GO" id="GO:0009102">
    <property type="term" value="P:biotin biosynthetic process"/>
    <property type="evidence" value="ECO:0007669"/>
    <property type="project" value="UniProtKB-UniRule"/>
</dbReference>
<gene>
    <name evidence="8" type="primary">bioC</name>
    <name evidence="10" type="ORF">NG42_00865</name>
    <name evidence="11" type="ORF">NG43_00305</name>
</gene>
<evidence type="ECO:0000256" key="5">
    <source>
        <dbReference type="ARBA" id="ARBA00022679"/>
    </source>
</evidence>
<dbReference type="Gene3D" id="3.40.50.150">
    <property type="entry name" value="Vaccinia Virus protein VP39"/>
    <property type="match status" value="1"/>
</dbReference>
<dbReference type="EMBL" id="JRXE01000001">
    <property type="protein sequence ID" value="KOC92889.1"/>
    <property type="molecule type" value="Genomic_DNA"/>
</dbReference>
<evidence type="ECO:0000259" key="9">
    <source>
        <dbReference type="Pfam" id="PF08241"/>
    </source>
</evidence>
<accession>A0A0L7TIN0</accession>
<evidence type="ECO:0000313" key="10">
    <source>
        <dbReference type="EMBL" id="KOC92889.1"/>
    </source>
</evidence>
<proteinExistence type="inferred from homology"/>
<dbReference type="Proteomes" id="UP000037088">
    <property type="component" value="Unassembled WGS sequence"/>
</dbReference>
<dbReference type="PANTHER" id="PTHR13090">
    <property type="entry name" value="ARGININE-HYDROXYLASE NDUFAF5, MITOCHONDRIAL"/>
    <property type="match status" value="1"/>
</dbReference>
<evidence type="ECO:0000256" key="4">
    <source>
        <dbReference type="ARBA" id="ARBA00022603"/>
    </source>
</evidence>
<dbReference type="OrthoDB" id="9760689at2"/>
<evidence type="ECO:0000256" key="2">
    <source>
        <dbReference type="ARBA" id="ARBA00004746"/>
    </source>
</evidence>
<evidence type="ECO:0000256" key="6">
    <source>
        <dbReference type="ARBA" id="ARBA00022691"/>
    </source>
</evidence>
<name>A0A0L7TIN0_9GAMM</name>
<dbReference type="Proteomes" id="UP000036851">
    <property type="component" value="Unassembled WGS sequence"/>
</dbReference>
<evidence type="ECO:0000256" key="1">
    <source>
        <dbReference type="ARBA" id="ARBA00000852"/>
    </source>
</evidence>
<dbReference type="EMBL" id="JRXF01000001">
    <property type="protein sequence ID" value="KOC95195.1"/>
    <property type="molecule type" value="Genomic_DNA"/>
</dbReference>
<keyword evidence="4 8" id="KW-0489">Methyltransferase</keyword>
<dbReference type="InterPro" id="IPR029063">
    <property type="entry name" value="SAM-dependent_MTases_sf"/>
</dbReference>
<comment type="similarity">
    <text evidence="8">Belongs to the methyltransferase superfamily.</text>
</comment>
<feature type="domain" description="Methyltransferase type 11" evidence="9">
    <location>
        <begin position="48"/>
        <end position="139"/>
    </location>
</feature>
<dbReference type="InterPro" id="IPR011814">
    <property type="entry name" value="BioC"/>
</dbReference>